<protein>
    <submittedName>
        <fullName evidence="1">Uncharacterized protein</fullName>
    </submittedName>
</protein>
<dbReference type="EMBL" id="CM020619">
    <property type="protein sequence ID" value="KAK1865594.1"/>
    <property type="molecule type" value="Genomic_DNA"/>
</dbReference>
<evidence type="ECO:0000313" key="2">
    <source>
        <dbReference type="Proteomes" id="UP000798662"/>
    </source>
</evidence>
<organism evidence="1 2">
    <name type="scientific">Pyropia yezoensis</name>
    <name type="common">Susabi-nori</name>
    <name type="synonym">Porphyra yezoensis</name>
    <dbReference type="NCBI Taxonomy" id="2788"/>
    <lineage>
        <taxon>Eukaryota</taxon>
        <taxon>Rhodophyta</taxon>
        <taxon>Bangiophyceae</taxon>
        <taxon>Bangiales</taxon>
        <taxon>Bangiaceae</taxon>
        <taxon>Pyropia</taxon>
    </lineage>
</organism>
<sequence length="664" mass="67617">MPPPQGAFVPPLSVASQAAASPWTAGRQVSATRPAALPTAIRQLNRRPFGATAPSSPLSPSQRSMVPVASAVANGDAADPPAVAPLGEVTLLDYGAGNVRSLENALTALGATVRWVQSPDDISDASRLIFPGVGSFGVAMANLEARGYVPALRAYLASGKPFLGICIGLQSLFEGSDESPGVAGLGVFPGRVRKFDFSGIPAGGDGVDGRGLSVPHMGWNTVDLDRPSPLFAGGLAAERFYYVHSFYVPVEAAGPGGALATTTHGTPFVAVLQRGSVMATQFHPEKSGPAGLALLRNFLTAPDPSGAPPADEAQAQSSLVAALRAGAGDGGGLAKRIVACLDVRENDAGDLVVTKGDQYDVREAADPAGGGAPGAVRNLGKPVDLAARYYTAGADEVTFLNITSFRGAPLADAPLLAVLAATSTRVFVPLCIGGGIRDYTDAEGVSYSALDVAARYFRAGADKISLGSDAVYAAEAWYAAGRVGDGSSSIETISNVYGAQAVVISIDPRRVWVADPADTPHATLSPSNGATGPAGETHCWYQCTVKGGREGRDLDVVQLAVAVTALGAGELLVNSMDADGQKGGYDHDLIASVRAAVGVPVIASSGAGAAEHFGAVFDATGVEAALAAGIFHRGEVGIGEVKATSQEKGPASCSRAARLCFCWW</sequence>
<accession>A0ACC3C5K0</accession>
<proteinExistence type="predicted"/>
<dbReference type="Proteomes" id="UP000798662">
    <property type="component" value="Chromosome 2"/>
</dbReference>
<reference evidence="1" key="1">
    <citation type="submission" date="2019-11" db="EMBL/GenBank/DDBJ databases">
        <title>Nori genome reveals adaptations in red seaweeds to the harsh intertidal environment.</title>
        <authorList>
            <person name="Wang D."/>
            <person name="Mao Y."/>
        </authorList>
    </citation>
    <scope>NUCLEOTIDE SEQUENCE</scope>
    <source>
        <tissue evidence="1">Gametophyte</tissue>
    </source>
</reference>
<name>A0ACC3C5K0_PYRYE</name>
<gene>
    <name evidence="1" type="ORF">I4F81_008123</name>
</gene>
<comment type="caution">
    <text evidence="1">The sequence shown here is derived from an EMBL/GenBank/DDBJ whole genome shotgun (WGS) entry which is preliminary data.</text>
</comment>
<keyword evidence="2" id="KW-1185">Reference proteome</keyword>
<evidence type="ECO:0000313" key="1">
    <source>
        <dbReference type="EMBL" id="KAK1865594.1"/>
    </source>
</evidence>